<feature type="coiled-coil region" evidence="1">
    <location>
        <begin position="388"/>
        <end position="426"/>
    </location>
</feature>
<protein>
    <submittedName>
        <fullName evidence="2">Outer membrane protein, adhesin transport system</fullName>
    </submittedName>
</protein>
<organism evidence="2 3">
    <name type="scientific">Litoreibacter albidus</name>
    <dbReference type="NCBI Taxonomy" id="670155"/>
    <lineage>
        <taxon>Bacteria</taxon>
        <taxon>Pseudomonadati</taxon>
        <taxon>Pseudomonadota</taxon>
        <taxon>Alphaproteobacteria</taxon>
        <taxon>Rhodobacterales</taxon>
        <taxon>Roseobacteraceae</taxon>
        <taxon>Litoreibacter</taxon>
    </lineage>
</organism>
<keyword evidence="3" id="KW-1185">Reference proteome</keyword>
<dbReference type="Gene3D" id="1.20.1600.10">
    <property type="entry name" value="Outer membrane efflux proteins (OEP)"/>
    <property type="match status" value="1"/>
</dbReference>
<name>A0A1H2SIT4_9RHOB</name>
<keyword evidence="1" id="KW-0175">Coiled coil</keyword>
<dbReference type="EMBL" id="FNOI01000001">
    <property type="protein sequence ID" value="SDW31437.1"/>
    <property type="molecule type" value="Genomic_DNA"/>
</dbReference>
<evidence type="ECO:0000313" key="3">
    <source>
        <dbReference type="Proteomes" id="UP000199441"/>
    </source>
</evidence>
<dbReference type="GO" id="GO:0015562">
    <property type="term" value="F:efflux transmembrane transporter activity"/>
    <property type="evidence" value="ECO:0007669"/>
    <property type="project" value="InterPro"/>
</dbReference>
<accession>A0A1H2SIT4</accession>
<proteinExistence type="predicted"/>
<dbReference type="AlphaFoldDB" id="A0A1H2SIT4"/>
<dbReference type="RefSeq" id="WP_089944822.1">
    <property type="nucleotide sequence ID" value="NZ_FNOI01000001.1"/>
</dbReference>
<reference evidence="3" key="1">
    <citation type="submission" date="2016-10" db="EMBL/GenBank/DDBJ databases">
        <authorList>
            <person name="Varghese N."/>
            <person name="Submissions S."/>
        </authorList>
    </citation>
    <scope>NUCLEOTIDE SEQUENCE [LARGE SCALE GENOMIC DNA]</scope>
    <source>
        <strain evidence="3">DSM 26922</strain>
    </source>
</reference>
<evidence type="ECO:0000256" key="1">
    <source>
        <dbReference type="SAM" id="Coils"/>
    </source>
</evidence>
<dbReference type="STRING" id="670155.SAMN04488001_0826"/>
<dbReference type="OrthoDB" id="7790365at2"/>
<sequence>MGQGTRNRAILRMVLAGTTAASLMGCMGNEATRGVFSGERPVLGGKFKTTGRFAERFQTERADDDQKTTPIFGFLKRAPKDEAVTRNTSSIAIGENLSGATVQPQAALAGGTGGKEGSALIDSLLRREAVLDARSPYGTVAGAVLAANSRAAEAELRSAKLRAEAASKNWLPTIGPALTLSSLGEVVASLVIDQVLFDNGRKKAERSFAKSDVEVAAVALAEDTNDRVYSALELYITAERGRAQAEAGSRAASRLGEFAWIMDQRVRGGVSNPADLQVVNQKLAEAENQRNSDLETARTAIAELNAMSLKPLGDVRGLASVANPKAVKPLSVLKAEAERDRDIAEATINRAGFLPGVSAQGTVSKGSSGASINVGAANGFGFGTKASLKAIEATKEAAGRRVAQASEDQSRKMRRLEQNLISLKRQQKQGQGLLASANDNLSLFDRQYQAGQRPVMDVVRVYETKVATERDQIGLTYQIALVELQIAHLMGALVDGEDI</sequence>
<gene>
    <name evidence="2" type="ORF">SAMN04488001_0826</name>
</gene>
<dbReference type="SUPFAM" id="SSF56954">
    <property type="entry name" value="Outer membrane efflux proteins (OEP)"/>
    <property type="match status" value="1"/>
</dbReference>
<dbReference type="PROSITE" id="PS51257">
    <property type="entry name" value="PROKAR_LIPOPROTEIN"/>
    <property type="match status" value="1"/>
</dbReference>
<dbReference type="Proteomes" id="UP000199441">
    <property type="component" value="Unassembled WGS sequence"/>
</dbReference>
<evidence type="ECO:0000313" key="2">
    <source>
        <dbReference type="EMBL" id="SDW31437.1"/>
    </source>
</evidence>